<sequence length="295" mass="32765">MRKLLILALGVVLSTSAFAAGQIEPTFKDVKYGPHERNTLNFWQVKSDKTLGILVHIHGGGWFGGEKAATQNKDVFKKAYHTASINYPLVKYGDNQPAMANGATRAIQFIRYKAKEWNIDTSRTLLTGGSAGGASSMWLGAHDDMADPESDDPIARQSTRVAGVSITGGQSTLDPFLIEERIGSETLKHNMLFKPFGVENIEELKKNWESKYKAFSNKYTALQHISKDDPPMFLRYKDAEFPAKDAGHGIHHGMFGIILKEKADKVGAKVYVQFKNRTPEVSQKDFMDSILIGKQ</sequence>
<dbReference type="Pfam" id="PF20434">
    <property type="entry name" value="BD-FAE"/>
    <property type="match status" value="1"/>
</dbReference>
<dbReference type="Proteomes" id="UP000004947">
    <property type="component" value="Unassembled WGS sequence"/>
</dbReference>
<comment type="caution">
    <text evidence="3">The sequence shown here is derived from an EMBL/GenBank/DDBJ whole genome shotgun (WGS) entry which is preliminary data.</text>
</comment>
<evidence type="ECO:0000313" key="3">
    <source>
        <dbReference type="EMBL" id="EDM28064.1"/>
    </source>
</evidence>
<protein>
    <submittedName>
        <fullName evidence="3">Probable lipase/esterase</fullName>
    </submittedName>
</protein>
<proteinExistence type="predicted"/>
<dbReference type="OrthoDB" id="265201at2"/>
<evidence type="ECO:0000313" key="4">
    <source>
        <dbReference type="Proteomes" id="UP000004947"/>
    </source>
</evidence>
<dbReference type="InterPro" id="IPR049492">
    <property type="entry name" value="BD-FAE-like_dom"/>
</dbReference>
<dbReference type="AlphaFoldDB" id="A6DJJ0"/>
<evidence type="ECO:0000256" key="1">
    <source>
        <dbReference type="SAM" id="SignalP"/>
    </source>
</evidence>
<dbReference type="STRING" id="313628.LNTAR_11946"/>
<feature type="domain" description="BD-FAE-like" evidence="2">
    <location>
        <begin position="47"/>
        <end position="234"/>
    </location>
</feature>
<organism evidence="3 4">
    <name type="scientific">Lentisphaera araneosa HTCC2155</name>
    <dbReference type="NCBI Taxonomy" id="313628"/>
    <lineage>
        <taxon>Bacteria</taxon>
        <taxon>Pseudomonadati</taxon>
        <taxon>Lentisphaerota</taxon>
        <taxon>Lentisphaeria</taxon>
        <taxon>Lentisphaerales</taxon>
        <taxon>Lentisphaeraceae</taxon>
        <taxon>Lentisphaera</taxon>
    </lineage>
</organism>
<dbReference type="RefSeq" id="WP_007278060.1">
    <property type="nucleotide sequence ID" value="NZ_ABCK01000006.1"/>
</dbReference>
<dbReference type="InterPro" id="IPR029058">
    <property type="entry name" value="AB_hydrolase_fold"/>
</dbReference>
<accession>A6DJJ0</accession>
<dbReference type="EMBL" id="ABCK01000006">
    <property type="protein sequence ID" value="EDM28064.1"/>
    <property type="molecule type" value="Genomic_DNA"/>
</dbReference>
<reference evidence="3 4" key="1">
    <citation type="journal article" date="2010" name="J. Bacteriol.">
        <title>Genome sequence of Lentisphaera araneosa HTCC2155T, the type species of the order Lentisphaerales in the phylum Lentisphaerae.</title>
        <authorList>
            <person name="Thrash J.C."/>
            <person name="Cho J.C."/>
            <person name="Vergin K.L."/>
            <person name="Morris R.M."/>
            <person name="Giovannoni S.J."/>
        </authorList>
    </citation>
    <scope>NUCLEOTIDE SEQUENCE [LARGE SCALE GENOMIC DNA]</scope>
    <source>
        <strain evidence="3 4">HTCC2155</strain>
    </source>
</reference>
<name>A6DJJ0_9BACT</name>
<dbReference type="Gene3D" id="3.40.50.1820">
    <property type="entry name" value="alpha/beta hydrolase"/>
    <property type="match status" value="1"/>
</dbReference>
<dbReference type="eggNOG" id="COG0657">
    <property type="taxonomic scope" value="Bacteria"/>
</dbReference>
<feature type="chain" id="PRO_5002694443" evidence="1">
    <location>
        <begin position="20"/>
        <end position="295"/>
    </location>
</feature>
<keyword evidence="1" id="KW-0732">Signal</keyword>
<keyword evidence="4" id="KW-1185">Reference proteome</keyword>
<gene>
    <name evidence="3" type="ORF">LNTAR_11946</name>
</gene>
<dbReference type="SUPFAM" id="SSF53474">
    <property type="entry name" value="alpha/beta-Hydrolases"/>
    <property type="match status" value="1"/>
</dbReference>
<evidence type="ECO:0000259" key="2">
    <source>
        <dbReference type="Pfam" id="PF20434"/>
    </source>
</evidence>
<feature type="signal peptide" evidence="1">
    <location>
        <begin position="1"/>
        <end position="19"/>
    </location>
</feature>